<proteinExistence type="predicted"/>
<dbReference type="Proteomes" id="UP000499080">
    <property type="component" value="Unassembled WGS sequence"/>
</dbReference>
<sequence length="26" mass="2828">MSSPGSTQIYPEPASTIKFYPNQVGK</sequence>
<comment type="caution">
    <text evidence="2">The sequence shown here is derived from an EMBL/GenBank/DDBJ whole genome shotgun (WGS) entry which is preliminary data.</text>
</comment>
<evidence type="ECO:0000313" key="3">
    <source>
        <dbReference type="Proteomes" id="UP000499080"/>
    </source>
</evidence>
<feature type="region of interest" description="Disordered" evidence="1">
    <location>
        <begin position="1"/>
        <end position="26"/>
    </location>
</feature>
<evidence type="ECO:0000256" key="1">
    <source>
        <dbReference type="SAM" id="MobiDB-lite"/>
    </source>
</evidence>
<reference evidence="2 3" key="1">
    <citation type="journal article" date="2019" name="Sci. Rep.">
        <title>Orb-weaving spider Araneus ventricosus genome elucidates the spidroin gene catalogue.</title>
        <authorList>
            <person name="Kono N."/>
            <person name="Nakamura H."/>
            <person name="Ohtoshi R."/>
            <person name="Moran D.A.P."/>
            <person name="Shinohara A."/>
            <person name="Yoshida Y."/>
            <person name="Fujiwara M."/>
            <person name="Mori M."/>
            <person name="Tomita M."/>
            <person name="Arakawa K."/>
        </authorList>
    </citation>
    <scope>NUCLEOTIDE SEQUENCE [LARGE SCALE GENOMIC DNA]</scope>
</reference>
<protein>
    <submittedName>
        <fullName evidence="2">Uncharacterized protein</fullName>
    </submittedName>
</protein>
<dbReference type="AlphaFoldDB" id="A0A4Y2PCP4"/>
<keyword evidence="3" id="KW-1185">Reference proteome</keyword>
<feature type="non-terminal residue" evidence="2">
    <location>
        <position position="26"/>
    </location>
</feature>
<evidence type="ECO:0000313" key="2">
    <source>
        <dbReference type="EMBL" id="GBN49715.1"/>
    </source>
</evidence>
<gene>
    <name evidence="2" type="ORF">AVEN_76289_1</name>
</gene>
<name>A0A4Y2PCP4_ARAVE</name>
<accession>A0A4Y2PCP4</accession>
<dbReference type="EMBL" id="BGPR01214753">
    <property type="protein sequence ID" value="GBN49715.1"/>
    <property type="molecule type" value="Genomic_DNA"/>
</dbReference>
<organism evidence="2 3">
    <name type="scientific">Araneus ventricosus</name>
    <name type="common">Orbweaver spider</name>
    <name type="synonym">Epeira ventricosa</name>
    <dbReference type="NCBI Taxonomy" id="182803"/>
    <lineage>
        <taxon>Eukaryota</taxon>
        <taxon>Metazoa</taxon>
        <taxon>Ecdysozoa</taxon>
        <taxon>Arthropoda</taxon>
        <taxon>Chelicerata</taxon>
        <taxon>Arachnida</taxon>
        <taxon>Araneae</taxon>
        <taxon>Araneomorphae</taxon>
        <taxon>Entelegynae</taxon>
        <taxon>Araneoidea</taxon>
        <taxon>Araneidae</taxon>
        <taxon>Araneus</taxon>
    </lineage>
</organism>